<reference evidence="5" key="1">
    <citation type="submission" date="2018-06" db="EMBL/GenBank/DDBJ databases">
        <authorList>
            <person name="Zhirakovskaya E."/>
        </authorList>
    </citation>
    <scope>NUCLEOTIDE SEQUENCE</scope>
</reference>
<sequence>MADLNNLIIAERNTPLLLVIDDDIVIRTMIMKSLQKQGFDTIEAPNGSEGIELFQQHRPDLVLLDVLMPVMNGFEACLEMRALDPERTVPIIMLTGLDDVASVDKSFDAGATDFISKPINWSLFAQRVRYALKSREMDFELRKNRHRVDHALKVALLGYWDWDLKSEFISFPVGVQEMLGLERGRDISFKELVDYVPEEDRDRVVHAFQDARTRGTRFVLEHRLLGVDNRERYVYQQCDVIMGEDKKPSYILGTIQDITALKRAEDMILHQAYHDLLTDLPNQTLFKERLTHAIKVAEHAHHQVAIVLMDIDRFQLINDSLGYDIGNELLVAFAGFLGSFVNEGDTIARISGNEFALLLESASSIDEITQTLSNLTQALKENTFDLGQQKVIVSLSLGISIYPNDEMDAGELIQCANAAMRKAKGQGGDQEHFYTSDMNRRVDDRLRMETDLRNALDNSELELFYQPQVDAKTRKIIACEALVRWRHKEYGLVPPIRFIPLAEETGLIQPLGHYVLEEAILQTKKWNQQGHDISVGINLSARQFIQADLVDQIKELIKKYEINPANIDLEITETIAMKDAENSINKMHRLKELGVKLSMDDFGTGYSSLSYLHQFPLDVLKIDRSFVQDIVGNSDDGAIARAVIAMAHSMNLKVIAEGVETEEQFTFLSEHGCEVIQGFLISKPVPSDEFEKLL</sequence>
<dbReference type="NCBIfam" id="TIGR00254">
    <property type="entry name" value="GGDEF"/>
    <property type="match status" value="1"/>
</dbReference>
<dbReference type="CDD" id="cd01949">
    <property type="entry name" value="GGDEF"/>
    <property type="match status" value="1"/>
</dbReference>
<dbReference type="PROSITE" id="PS50110">
    <property type="entry name" value="RESPONSE_REGULATORY"/>
    <property type="match status" value="1"/>
</dbReference>
<evidence type="ECO:0000259" key="4">
    <source>
        <dbReference type="PROSITE" id="PS50887"/>
    </source>
</evidence>
<dbReference type="FunFam" id="3.20.20.450:FF:000001">
    <property type="entry name" value="Cyclic di-GMP phosphodiesterase yahA"/>
    <property type="match status" value="1"/>
</dbReference>
<feature type="domain" description="GGDEF" evidence="4">
    <location>
        <begin position="302"/>
        <end position="436"/>
    </location>
</feature>
<dbReference type="Pfam" id="PF00072">
    <property type="entry name" value="Response_reg"/>
    <property type="match status" value="1"/>
</dbReference>
<dbReference type="InterPro" id="IPR035965">
    <property type="entry name" value="PAS-like_dom_sf"/>
</dbReference>
<evidence type="ECO:0000259" key="1">
    <source>
        <dbReference type="PROSITE" id="PS50110"/>
    </source>
</evidence>
<dbReference type="Gene3D" id="3.20.20.450">
    <property type="entry name" value="EAL domain"/>
    <property type="match status" value="1"/>
</dbReference>
<dbReference type="SUPFAM" id="SSF141868">
    <property type="entry name" value="EAL domain-like"/>
    <property type="match status" value="1"/>
</dbReference>
<dbReference type="InterPro" id="IPR043128">
    <property type="entry name" value="Rev_trsase/Diguanyl_cyclase"/>
</dbReference>
<dbReference type="SUPFAM" id="SSF55073">
    <property type="entry name" value="Nucleotide cyclase"/>
    <property type="match status" value="1"/>
</dbReference>
<dbReference type="InterPro" id="IPR035919">
    <property type="entry name" value="EAL_sf"/>
</dbReference>
<dbReference type="SUPFAM" id="SSF52172">
    <property type="entry name" value="CheY-like"/>
    <property type="match status" value="1"/>
</dbReference>
<dbReference type="PROSITE" id="PS50113">
    <property type="entry name" value="PAC"/>
    <property type="match status" value="1"/>
</dbReference>
<evidence type="ECO:0000259" key="3">
    <source>
        <dbReference type="PROSITE" id="PS50883"/>
    </source>
</evidence>
<dbReference type="InterPro" id="IPR000700">
    <property type="entry name" value="PAS-assoc_C"/>
</dbReference>
<dbReference type="GO" id="GO:0000160">
    <property type="term" value="P:phosphorelay signal transduction system"/>
    <property type="evidence" value="ECO:0007669"/>
    <property type="project" value="InterPro"/>
</dbReference>
<dbReference type="InterPro" id="IPR052155">
    <property type="entry name" value="Biofilm_reg_signaling"/>
</dbReference>
<dbReference type="InterPro" id="IPR029787">
    <property type="entry name" value="Nucleotide_cyclase"/>
</dbReference>
<name>A0A3B0X8Z9_9ZZZZ</name>
<organism evidence="5">
    <name type="scientific">hydrothermal vent metagenome</name>
    <dbReference type="NCBI Taxonomy" id="652676"/>
    <lineage>
        <taxon>unclassified sequences</taxon>
        <taxon>metagenomes</taxon>
        <taxon>ecological metagenomes</taxon>
    </lineage>
</organism>
<dbReference type="InterPro" id="IPR000160">
    <property type="entry name" value="GGDEF_dom"/>
</dbReference>
<proteinExistence type="predicted"/>
<dbReference type="Pfam" id="PF08447">
    <property type="entry name" value="PAS_3"/>
    <property type="match status" value="1"/>
</dbReference>
<dbReference type="SMART" id="SM00267">
    <property type="entry name" value="GGDEF"/>
    <property type="match status" value="1"/>
</dbReference>
<dbReference type="InterPro" id="IPR013655">
    <property type="entry name" value="PAS_fold_3"/>
</dbReference>
<dbReference type="EMBL" id="UOFH01000172">
    <property type="protein sequence ID" value="VAW61050.1"/>
    <property type="molecule type" value="Genomic_DNA"/>
</dbReference>
<dbReference type="AlphaFoldDB" id="A0A3B0X8Z9"/>
<dbReference type="Pfam" id="PF00563">
    <property type="entry name" value="EAL"/>
    <property type="match status" value="1"/>
</dbReference>
<accession>A0A3B0X8Z9</accession>
<dbReference type="Gene3D" id="3.30.450.20">
    <property type="entry name" value="PAS domain"/>
    <property type="match status" value="1"/>
</dbReference>
<gene>
    <name evidence="5" type="ORF">MNBD_GAMMA08-502</name>
</gene>
<dbReference type="Gene3D" id="3.40.50.2300">
    <property type="match status" value="1"/>
</dbReference>
<dbReference type="PROSITE" id="PS50883">
    <property type="entry name" value="EAL"/>
    <property type="match status" value="1"/>
</dbReference>
<dbReference type="SMART" id="SM00052">
    <property type="entry name" value="EAL"/>
    <property type="match status" value="1"/>
</dbReference>
<dbReference type="InterPro" id="IPR001789">
    <property type="entry name" value="Sig_transdc_resp-reg_receiver"/>
</dbReference>
<dbReference type="CDD" id="cd01948">
    <property type="entry name" value="EAL"/>
    <property type="match status" value="1"/>
</dbReference>
<dbReference type="InterPro" id="IPR001633">
    <property type="entry name" value="EAL_dom"/>
</dbReference>
<dbReference type="Gene3D" id="3.30.70.270">
    <property type="match status" value="1"/>
</dbReference>
<dbReference type="Pfam" id="PF00990">
    <property type="entry name" value="GGDEF"/>
    <property type="match status" value="1"/>
</dbReference>
<dbReference type="InterPro" id="IPR011006">
    <property type="entry name" value="CheY-like_superfamily"/>
</dbReference>
<feature type="domain" description="PAC" evidence="2">
    <location>
        <begin position="218"/>
        <end position="270"/>
    </location>
</feature>
<evidence type="ECO:0000313" key="5">
    <source>
        <dbReference type="EMBL" id="VAW61050.1"/>
    </source>
</evidence>
<feature type="domain" description="Response regulatory" evidence="1">
    <location>
        <begin position="16"/>
        <end position="132"/>
    </location>
</feature>
<evidence type="ECO:0000259" key="2">
    <source>
        <dbReference type="PROSITE" id="PS50113"/>
    </source>
</evidence>
<feature type="domain" description="EAL" evidence="3">
    <location>
        <begin position="445"/>
        <end position="694"/>
    </location>
</feature>
<dbReference type="PANTHER" id="PTHR44757:SF2">
    <property type="entry name" value="BIOFILM ARCHITECTURE MAINTENANCE PROTEIN MBAA"/>
    <property type="match status" value="1"/>
</dbReference>
<dbReference type="PROSITE" id="PS50887">
    <property type="entry name" value="GGDEF"/>
    <property type="match status" value="1"/>
</dbReference>
<dbReference type="PANTHER" id="PTHR44757">
    <property type="entry name" value="DIGUANYLATE CYCLASE DGCP"/>
    <property type="match status" value="1"/>
</dbReference>
<dbReference type="SMART" id="SM00448">
    <property type="entry name" value="REC"/>
    <property type="match status" value="1"/>
</dbReference>
<dbReference type="SUPFAM" id="SSF55785">
    <property type="entry name" value="PYP-like sensor domain (PAS domain)"/>
    <property type="match status" value="1"/>
</dbReference>
<protein>
    <submittedName>
        <fullName evidence="5">Diguanylate cyclase/phosphodiesterase (GGDEF &amp; EAL domains) with PAS/PAC sensor(S)</fullName>
    </submittedName>
</protein>